<protein>
    <submittedName>
        <fullName evidence="1">Uncharacterized protein</fullName>
    </submittedName>
</protein>
<comment type="caution">
    <text evidence="1">The sequence shown here is derived from an EMBL/GenBank/DDBJ whole genome shotgun (WGS) entry which is preliminary data.</text>
</comment>
<accession>A0ACC6U0V9</accession>
<organism evidence="1 2">
    <name type="scientific">Paraburkholderia phymatum</name>
    <dbReference type="NCBI Taxonomy" id="148447"/>
    <lineage>
        <taxon>Bacteria</taxon>
        <taxon>Pseudomonadati</taxon>
        <taxon>Pseudomonadota</taxon>
        <taxon>Betaproteobacteria</taxon>
        <taxon>Burkholderiales</taxon>
        <taxon>Burkholderiaceae</taxon>
        <taxon>Paraburkholderia</taxon>
    </lineage>
</organism>
<evidence type="ECO:0000313" key="2">
    <source>
        <dbReference type="Proteomes" id="UP001558850"/>
    </source>
</evidence>
<dbReference type="EMBL" id="JBFRCH010000007">
    <property type="protein sequence ID" value="MEX3933249.1"/>
    <property type="molecule type" value="Genomic_DNA"/>
</dbReference>
<keyword evidence="2" id="KW-1185">Reference proteome</keyword>
<sequence length="132" mass="14182">MTDTATFIINQGDSWVQQLILQNDDGSLMNLTGCQVHMQVRAFVGSPVVLLDLSTASGSITLNGAAAQINWNVPGTQTATFQPQPGVTPLSQMNPGTAPWGYYDLRIQFPSGEIVTYLSGQILLQLGITIPF</sequence>
<evidence type="ECO:0000313" key="1">
    <source>
        <dbReference type="EMBL" id="MEX3933249.1"/>
    </source>
</evidence>
<gene>
    <name evidence="1" type="ORF">AB4Y32_15850</name>
</gene>
<proteinExistence type="predicted"/>
<name>A0ACC6U0V9_9BURK</name>
<dbReference type="Proteomes" id="UP001558850">
    <property type="component" value="Unassembled WGS sequence"/>
</dbReference>
<reference evidence="1" key="1">
    <citation type="submission" date="2024-07" db="EMBL/GenBank/DDBJ databases">
        <title>A survey of Mimosa microsymbionts across Brazilian biomes reveals a high diversity of Paraburkholderia nodulating endemic species, but also that Cupriavidus is common as a symbiont of widespread species.</title>
        <authorList>
            <person name="Rouws L."/>
            <person name="Barauna A."/>
            <person name="Beukes C."/>
            <person name="Rouws J.R.C."/>
            <person name="De Faria S.M."/>
            <person name="Gross E."/>
            <person name="Bueno Dos Reis Junior F."/>
            <person name="Simon M.F."/>
            <person name="Maluk M."/>
            <person name="Odee D.W."/>
            <person name="Kenicer G."/>
            <person name="Young J.P.W."/>
            <person name="Reis V.M."/>
            <person name="Zilli J."/>
            <person name="James E.K."/>
        </authorList>
    </citation>
    <scope>NUCLEOTIDE SEQUENCE</scope>
    <source>
        <strain evidence="1">EG181B</strain>
    </source>
</reference>